<name>A0A3Q0JKD5_DIACI</name>
<organism evidence="2 3">
    <name type="scientific">Diaphorina citri</name>
    <name type="common">Asian citrus psyllid</name>
    <dbReference type="NCBI Taxonomy" id="121845"/>
    <lineage>
        <taxon>Eukaryota</taxon>
        <taxon>Metazoa</taxon>
        <taxon>Ecdysozoa</taxon>
        <taxon>Arthropoda</taxon>
        <taxon>Hexapoda</taxon>
        <taxon>Insecta</taxon>
        <taxon>Pterygota</taxon>
        <taxon>Neoptera</taxon>
        <taxon>Paraneoptera</taxon>
        <taxon>Hemiptera</taxon>
        <taxon>Sternorrhyncha</taxon>
        <taxon>Psylloidea</taxon>
        <taxon>Psyllidae</taxon>
        <taxon>Diaphorininae</taxon>
        <taxon>Diaphorina</taxon>
    </lineage>
</organism>
<dbReference type="PANTHER" id="PTHR12354">
    <property type="entry name" value="INTERFERON-RELATED DEVELOPMENTAL REGULATOR"/>
    <property type="match status" value="1"/>
</dbReference>
<dbReference type="Pfam" id="PF05004">
    <property type="entry name" value="IFRD"/>
    <property type="match status" value="2"/>
</dbReference>
<dbReference type="GeneID" id="103520305"/>
<reference evidence="3" key="1">
    <citation type="submission" date="2025-08" db="UniProtKB">
        <authorList>
            <consortium name="RefSeq"/>
        </authorList>
    </citation>
    <scope>IDENTIFICATION</scope>
</reference>
<dbReference type="AlphaFoldDB" id="A0A3Q0JKD5"/>
<keyword evidence="2" id="KW-1185">Reference proteome</keyword>
<dbReference type="InterPro" id="IPR039777">
    <property type="entry name" value="IFRD"/>
</dbReference>
<feature type="domain" description="Interferon-related developmental regulator N-terminal" evidence="1">
    <location>
        <begin position="142"/>
        <end position="201"/>
    </location>
</feature>
<dbReference type="InterPro" id="IPR007701">
    <property type="entry name" value="Interferon-rel_develop_reg_N"/>
</dbReference>
<dbReference type="STRING" id="121845.A0A3Q0JKD5"/>
<accession>A0A3Q0JKD5</accession>
<dbReference type="RefSeq" id="XP_026687280.1">
    <property type="nucleotide sequence ID" value="XM_026831479.1"/>
</dbReference>
<evidence type="ECO:0000313" key="2">
    <source>
        <dbReference type="Proteomes" id="UP000079169"/>
    </source>
</evidence>
<dbReference type="Proteomes" id="UP000079169">
    <property type="component" value="Unplaced"/>
</dbReference>
<proteinExistence type="predicted"/>
<evidence type="ECO:0000259" key="1">
    <source>
        <dbReference type="Pfam" id="PF05004"/>
    </source>
</evidence>
<protein>
    <submittedName>
        <fullName evidence="3">Uncharacterized protein LOC103520305</fullName>
    </submittedName>
</protein>
<dbReference type="KEGG" id="dci:103520305"/>
<gene>
    <name evidence="3" type="primary">LOC103520305</name>
</gene>
<sequence length="216" mass="23813">MLFSGSGNLLKPLRIDMLMGTSDEDSMNDNASVISNLSDSTMLDDGGNFGVELGDDSSPIDDGFEDKMNQAVDGLSQKSLQGRINCLDALNTAFSRRYVPEFVLDRPYSLLCFYISSFMFPLYPAGGNFGVELGDDSSPIDDGFEDKMNQAVDGLSQKSLQGRINCLDALNTAFSRRYVPEFVLDRRATISDAIERSLKKGFCNSFVNLITRITRC</sequence>
<feature type="domain" description="Interferon-related developmental regulator N-terminal" evidence="1">
    <location>
        <begin position="30"/>
        <end position="111"/>
    </location>
</feature>
<dbReference type="PaxDb" id="121845-A0A3Q0JKD5"/>
<dbReference type="PANTHER" id="PTHR12354:SF1">
    <property type="entry name" value="INTERFERON-RELATED DEVELOPMENTAL REGULATOR 1"/>
    <property type="match status" value="1"/>
</dbReference>
<evidence type="ECO:0000313" key="3">
    <source>
        <dbReference type="RefSeq" id="XP_026687280.1"/>
    </source>
</evidence>